<dbReference type="Pfam" id="PF03372">
    <property type="entry name" value="Exo_endo_phos"/>
    <property type="match status" value="1"/>
</dbReference>
<dbReference type="GO" id="GO:0006506">
    <property type="term" value="P:GPI anchor biosynthetic process"/>
    <property type="evidence" value="ECO:0007669"/>
    <property type="project" value="TreeGrafter"/>
</dbReference>
<gene>
    <name evidence="3" type="ORF">J34TS1_40150</name>
</gene>
<feature type="domain" description="Endonuclease/exonuclease/phosphatase" evidence="2">
    <location>
        <begin position="64"/>
        <end position="283"/>
    </location>
</feature>
<evidence type="ECO:0000313" key="4">
    <source>
        <dbReference type="Proteomes" id="UP000682811"/>
    </source>
</evidence>
<dbReference type="SUPFAM" id="SSF56219">
    <property type="entry name" value="DNase I-like"/>
    <property type="match status" value="1"/>
</dbReference>
<evidence type="ECO:0000259" key="2">
    <source>
        <dbReference type="Pfam" id="PF03372"/>
    </source>
</evidence>
<dbReference type="EMBL" id="BORT01000020">
    <property type="protein sequence ID" value="GIO49250.1"/>
    <property type="molecule type" value="Genomic_DNA"/>
</dbReference>
<evidence type="ECO:0000313" key="3">
    <source>
        <dbReference type="EMBL" id="GIO49250.1"/>
    </source>
</evidence>
<dbReference type="RefSeq" id="WP_212979780.1">
    <property type="nucleotide sequence ID" value="NZ_AP025343.1"/>
</dbReference>
<dbReference type="GO" id="GO:0003824">
    <property type="term" value="F:catalytic activity"/>
    <property type="evidence" value="ECO:0007669"/>
    <property type="project" value="InterPro"/>
</dbReference>
<accession>A0A919YHC6</accession>
<dbReference type="PANTHER" id="PTHR14859">
    <property type="entry name" value="CALCOFLUOR WHITE HYPERSENSITIVE PROTEIN PRECURSOR"/>
    <property type="match status" value="1"/>
</dbReference>
<keyword evidence="1" id="KW-0732">Signal</keyword>
<dbReference type="Gene3D" id="3.60.10.10">
    <property type="entry name" value="Endonuclease/exonuclease/phosphatase"/>
    <property type="match status" value="1"/>
</dbReference>
<feature type="signal peptide" evidence="1">
    <location>
        <begin position="1"/>
        <end position="26"/>
    </location>
</feature>
<comment type="caution">
    <text evidence="3">The sequence shown here is derived from an EMBL/GenBank/DDBJ whole genome shotgun (WGS) entry which is preliminary data.</text>
</comment>
<keyword evidence="4" id="KW-1185">Reference proteome</keyword>
<dbReference type="PANTHER" id="PTHR14859:SF15">
    <property type="entry name" value="ENDONUCLEASE_EXONUCLEASE_PHOSPHATASE DOMAIN-CONTAINING PROTEIN"/>
    <property type="match status" value="1"/>
</dbReference>
<proteinExistence type="predicted"/>
<organism evidence="3 4">
    <name type="scientific">Paenibacillus azoreducens</name>
    <dbReference type="NCBI Taxonomy" id="116718"/>
    <lineage>
        <taxon>Bacteria</taxon>
        <taxon>Bacillati</taxon>
        <taxon>Bacillota</taxon>
        <taxon>Bacilli</taxon>
        <taxon>Bacillales</taxon>
        <taxon>Paenibacillaceae</taxon>
        <taxon>Paenibacillus</taxon>
    </lineage>
</organism>
<protein>
    <recommendedName>
        <fullName evidence="2">Endonuclease/exonuclease/phosphatase domain-containing protein</fullName>
    </recommendedName>
</protein>
<dbReference type="GO" id="GO:0016020">
    <property type="term" value="C:membrane"/>
    <property type="evidence" value="ECO:0007669"/>
    <property type="project" value="GOC"/>
</dbReference>
<dbReference type="InterPro" id="IPR005135">
    <property type="entry name" value="Endo/exonuclease/phosphatase"/>
</dbReference>
<dbReference type="Proteomes" id="UP000682811">
    <property type="component" value="Unassembled WGS sequence"/>
</dbReference>
<feature type="chain" id="PRO_5037149494" description="Endonuclease/exonuclease/phosphatase domain-containing protein" evidence="1">
    <location>
        <begin position="27"/>
        <end position="301"/>
    </location>
</feature>
<evidence type="ECO:0000256" key="1">
    <source>
        <dbReference type="SAM" id="SignalP"/>
    </source>
</evidence>
<reference evidence="3 4" key="1">
    <citation type="submission" date="2021-03" db="EMBL/GenBank/DDBJ databases">
        <title>Antimicrobial resistance genes in bacteria isolated from Japanese honey, and their potential for conferring macrolide and lincosamide resistance in the American foulbrood pathogen Paenibacillus larvae.</title>
        <authorList>
            <person name="Okamoto M."/>
            <person name="Kumagai M."/>
            <person name="Kanamori H."/>
            <person name="Takamatsu D."/>
        </authorList>
    </citation>
    <scope>NUCLEOTIDE SEQUENCE [LARGE SCALE GENOMIC DNA]</scope>
    <source>
        <strain evidence="3 4">J34TS1</strain>
    </source>
</reference>
<sequence length="301" mass="33297">MVKLRSGFVAAAAVLWIFAMVVAAHADSLRKGVVQVQERESHNETKKEAGVTEKAGKKNTIRVLTYNIHHGAGMDHVVNLQRIADVIRSTNPDLVALQEVDRYLIRSGMANQAAVLGRLTGMHHEFAKALALEGGEYGIAILSRLPMESVHTIMLPNEAGGEPRVMLTAKLLPGQGLPAFVFANTHLEWQENAELAEKIRNDQAKKIRQYLKGKTPYILAGDMNALPDSKPMHVLTKDAEDATVSIGPTHEEDGKIDYILFDKKSGWKLALTERIQENTASDHYPVFSIFEWSPQGNMTKN</sequence>
<dbReference type="InterPro" id="IPR036691">
    <property type="entry name" value="Endo/exonu/phosph_ase_sf"/>
</dbReference>
<dbReference type="AlphaFoldDB" id="A0A919YHC6"/>
<name>A0A919YHC6_9BACL</name>
<dbReference type="InterPro" id="IPR051916">
    <property type="entry name" value="GPI-anchor_lipid_remodeler"/>
</dbReference>